<evidence type="ECO:0000313" key="3">
    <source>
        <dbReference type="EMBL" id="RMH94850.1"/>
    </source>
</evidence>
<keyword evidence="1" id="KW-0472">Membrane</keyword>
<dbReference type="OrthoDB" id="9940262at2"/>
<keyword evidence="1" id="KW-1133">Transmembrane helix</keyword>
<name>A0A3M2I4A8_9GAMM</name>
<reference evidence="3 4" key="1">
    <citation type="submission" date="2018-10" db="EMBL/GenBank/DDBJ databases">
        <title>Proposal of Lysobacter pythonis sp. nov. isolated from royal pythons (Python regius).</title>
        <authorList>
            <person name="Hans-Juergen B."/>
            <person name="Huptas C."/>
            <person name="Sandra B."/>
            <person name="Igor L."/>
            <person name="Joachim S."/>
            <person name="Siegfried S."/>
            <person name="Mareike W."/>
            <person name="Peter K."/>
        </authorList>
    </citation>
    <scope>NUCLEOTIDE SEQUENCE [LARGE SCALE GENOMIC DNA]</scope>
    <source>
        <strain evidence="3 4">4284/11</strain>
    </source>
</reference>
<keyword evidence="1" id="KW-0812">Transmembrane</keyword>
<keyword evidence="4" id="KW-1185">Reference proteome</keyword>
<comment type="caution">
    <text evidence="3">The sequence shown here is derived from an EMBL/GenBank/DDBJ whole genome shotgun (WGS) entry which is preliminary data.</text>
</comment>
<evidence type="ECO:0000256" key="1">
    <source>
        <dbReference type="SAM" id="Phobius"/>
    </source>
</evidence>
<organism evidence="3 4">
    <name type="scientific">Solilutibacter pythonis</name>
    <dbReference type="NCBI Taxonomy" id="2483112"/>
    <lineage>
        <taxon>Bacteria</taxon>
        <taxon>Pseudomonadati</taxon>
        <taxon>Pseudomonadota</taxon>
        <taxon>Gammaproteobacteria</taxon>
        <taxon>Lysobacterales</taxon>
        <taxon>Lysobacteraceae</taxon>
        <taxon>Solilutibacter</taxon>
    </lineage>
</organism>
<dbReference type="Pfam" id="PF12158">
    <property type="entry name" value="DUF3592"/>
    <property type="match status" value="1"/>
</dbReference>
<dbReference type="EMBL" id="RFLY01000001">
    <property type="protein sequence ID" value="RMH94850.1"/>
    <property type="molecule type" value="Genomic_DNA"/>
</dbReference>
<dbReference type="RefSeq" id="WP_122100236.1">
    <property type="nucleotide sequence ID" value="NZ_RFLY01000001.1"/>
</dbReference>
<feature type="domain" description="DUF3592" evidence="2">
    <location>
        <begin position="48"/>
        <end position="126"/>
    </location>
</feature>
<accession>A0A3M2I4A8</accession>
<proteinExistence type="predicted"/>
<feature type="transmembrane region" description="Helical" evidence="1">
    <location>
        <begin position="127"/>
        <end position="150"/>
    </location>
</feature>
<dbReference type="Proteomes" id="UP000275012">
    <property type="component" value="Unassembled WGS sequence"/>
</dbReference>
<evidence type="ECO:0000259" key="2">
    <source>
        <dbReference type="Pfam" id="PF12158"/>
    </source>
</evidence>
<dbReference type="AlphaFoldDB" id="A0A3M2I4A8"/>
<dbReference type="InterPro" id="IPR021994">
    <property type="entry name" value="DUF3592"/>
</dbReference>
<feature type="transmembrane region" description="Helical" evidence="1">
    <location>
        <begin position="6"/>
        <end position="26"/>
    </location>
</feature>
<sequence>MSVLDVVAIAVLMLGSGMSVMEWRNIRLGIESRRWRAVPCLINKAWVGEHPHGDSGDDDVGYSANVEYEYKIGMRRFRSTRLSFQPTRGLSHEDASALLAGLVMGQRVTGWYDPLEKSRSVLIPDIATGNAFALVLPAVLAVCAAVWLVARFA</sequence>
<evidence type="ECO:0000313" key="4">
    <source>
        <dbReference type="Proteomes" id="UP000275012"/>
    </source>
</evidence>
<gene>
    <name evidence="3" type="ORF">EBB59_00720</name>
</gene>
<protein>
    <submittedName>
        <fullName evidence="3">DUF3592 domain-containing protein</fullName>
    </submittedName>
</protein>